<dbReference type="Proteomes" id="UP001597389">
    <property type="component" value="Unassembled WGS sequence"/>
</dbReference>
<accession>A0ABW4ZCF3</accession>
<gene>
    <name evidence="1" type="ORF">ACFSW8_10855</name>
</gene>
<organism evidence="1 2">
    <name type="scientific">Rubritalea tangerina</name>
    <dbReference type="NCBI Taxonomy" id="430798"/>
    <lineage>
        <taxon>Bacteria</taxon>
        <taxon>Pseudomonadati</taxon>
        <taxon>Verrucomicrobiota</taxon>
        <taxon>Verrucomicrobiia</taxon>
        <taxon>Verrucomicrobiales</taxon>
        <taxon>Rubritaleaceae</taxon>
        <taxon>Rubritalea</taxon>
    </lineage>
</organism>
<evidence type="ECO:0000313" key="2">
    <source>
        <dbReference type="Proteomes" id="UP001597389"/>
    </source>
</evidence>
<comment type="caution">
    <text evidence="1">The sequence shown here is derived from an EMBL/GenBank/DDBJ whole genome shotgun (WGS) entry which is preliminary data.</text>
</comment>
<dbReference type="EMBL" id="JBHUJB010000045">
    <property type="protein sequence ID" value="MFD2159400.1"/>
    <property type="molecule type" value="Genomic_DNA"/>
</dbReference>
<evidence type="ECO:0000313" key="1">
    <source>
        <dbReference type="EMBL" id="MFD2159400.1"/>
    </source>
</evidence>
<name>A0ABW4ZCF3_9BACT</name>
<reference evidence="2" key="1">
    <citation type="journal article" date="2019" name="Int. J. Syst. Evol. Microbiol.">
        <title>The Global Catalogue of Microorganisms (GCM) 10K type strain sequencing project: providing services to taxonomists for standard genome sequencing and annotation.</title>
        <authorList>
            <consortium name="The Broad Institute Genomics Platform"/>
            <consortium name="The Broad Institute Genome Sequencing Center for Infectious Disease"/>
            <person name="Wu L."/>
            <person name="Ma J."/>
        </authorList>
    </citation>
    <scope>NUCLEOTIDE SEQUENCE [LARGE SCALE GENOMIC DNA]</scope>
    <source>
        <strain evidence="2">CCUG 57942</strain>
    </source>
</reference>
<evidence type="ECO:0008006" key="3">
    <source>
        <dbReference type="Google" id="ProtNLM"/>
    </source>
</evidence>
<protein>
    <recommendedName>
        <fullName evidence="3">Transposase</fullName>
    </recommendedName>
</protein>
<dbReference type="RefSeq" id="WP_377088767.1">
    <property type="nucleotide sequence ID" value="NZ_JBHSJL010000014.1"/>
</dbReference>
<sequence length="146" mass="16612">MAEEGKHDVIAAELDRVYSKSTIIQQNLHRGSPFRTERRKREFTQLLFGMYLCIGSETFSSLIGKMSLSRLEYEGVEDPLGWEDYLKAKGSISVKGSYMYISVPSSGILNSQIINSELVKIVDNKSYYNELRKFKALMIEASKPTN</sequence>
<keyword evidence="2" id="KW-1185">Reference proteome</keyword>
<proteinExistence type="predicted"/>